<keyword evidence="2" id="KW-0436">Ligase</keyword>
<comment type="caution">
    <text evidence="5">The sequence shown here is derived from an EMBL/GenBank/DDBJ whole genome shotgun (WGS) entry which is preliminary data.</text>
</comment>
<dbReference type="SUPFAM" id="SSF53623">
    <property type="entry name" value="MurD-like peptide ligases, catalytic domain"/>
    <property type="match status" value="1"/>
</dbReference>
<dbReference type="Gene3D" id="3.40.1190.10">
    <property type="entry name" value="Mur-like, catalytic domain"/>
    <property type="match status" value="1"/>
</dbReference>
<dbReference type="OrthoDB" id="4961544at2"/>
<dbReference type="Proteomes" id="UP000261811">
    <property type="component" value="Unassembled WGS sequence"/>
</dbReference>
<organism evidence="5 6">
    <name type="scientific">Actinomadura logoneensis</name>
    <dbReference type="NCBI Taxonomy" id="2293572"/>
    <lineage>
        <taxon>Bacteria</taxon>
        <taxon>Bacillati</taxon>
        <taxon>Actinomycetota</taxon>
        <taxon>Actinomycetes</taxon>
        <taxon>Streptosporangiales</taxon>
        <taxon>Thermomonosporaceae</taxon>
        <taxon>Actinomadura</taxon>
    </lineage>
</organism>
<keyword evidence="4" id="KW-0067">ATP-binding</keyword>
<evidence type="ECO:0000256" key="2">
    <source>
        <dbReference type="ARBA" id="ARBA00022598"/>
    </source>
</evidence>
<protein>
    <recommendedName>
        <fullName evidence="7">Bifunctional folylpolyglutamate synthase/dihydrofolate synthase</fullName>
    </recommendedName>
</protein>
<accession>A0A372JAU5</accession>
<evidence type="ECO:0000256" key="3">
    <source>
        <dbReference type="ARBA" id="ARBA00022741"/>
    </source>
</evidence>
<gene>
    <name evidence="5" type="ORF">DZF91_34525</name>
</gene>
<dbReference type="GO" id="GO:0004326">
    <property type="term" value="F:tetrahydrofolylpolyglutamate synthase activity"/>
    <property type="evidence" value="ECO:0007669"/>
    <property type="project" value="InterPro"/>
</dbReference>
<dbReference type="EMBL" id="QURH01001005">
    <property type="protein sequence ID" value="RFU37117.1"/>
    <property type="molecule type" value="Genomic_DNA"/>
</dbReference>
<evidence type="ECO:0008006" key="7">
    <source>
        <dbReference type="Google" id="ProtNLM"/>
    </source>
</evidence>
<name>A0A372JAU5_9ACTN</name>
<evidence type="ECO:0000256" key="1">
    <source>
        <dbReference type="ARBA" id="ARBA00008276"/>
    </source>
</evidence>
<evidence type="ECO:0000256" key="4">
    <source>
        <dbReference type="ARBA" id="ARBA00022840"/>
    </source>
</evidence>
<dbReference type="GO" id="GO:0008841">
    <property type="term" value="F:dihydrofolate synthase activity"/>
    <property type="evidence" value="ECO:0007669"/>
    <property type="project" value="TreeGrafter"/>
</dbReference>
<dbReference type="PANTHER" id="PTHR11136:SF0">
    <property type="entry name" value="DIHYDROFOLATE SYNTHETASE-RELATED"/>
    <property type="match status" value="1"/>
</dbReference>
<dbReference type="InterPro" id="IPR001645">
    <property type="entry name" value="Folylpolyglutamate_synth"/>
</dbReference>
<dbReference type="PANTHER" id="PTHR11136">
    <property type="entry name" value="FOLYLPOLYGLUTAMATE SYNTHASE-RELATED"/>
    <property type="match status" value="1"/>
</dbReference>
<proteinExistence type="inferred from homology"/>
<keyword evidence="6" id="KW-1185">Reference proteome</keyword>
<evidence type="ECO:0000313" key="5">
    <source>
        <dbReference type="EMBL" id="RFU37117.1"/>
    </source>
</evidence>
<dbReference type="AlphaFoldDB" id="A0A372JAU5"/>
<comment type="similarity">
    <text evidence="1">Belongs to the folylpolyglutamate synthase family.</text>
</comment>
<keyword evidence="3" id="KW-0547">Nucleotide-binding</keyword>
<reference evidence="5 6" key="1">
    <citation type="submission" date="2018-08" db="EMBL/GenBank/DDBJ databases">
        <title>Actinomadura jelena sp. nov., a novel Actinomycete isolated from soil in Chad.</title>
        <authorList>
            <person name="Shi L."/>
        </authorList>
    </citation>
    <scope>NUCLEOTIDE SEQUENCE [LARGE SCALE GENOMIC DNA]</scope>
    <source>
        <strain evidence="5 6">NEAU-G17</strain>
    </source>
</reference>
<sequence length="405" mass="42165">MAADQVFFREWTARRPGSRRSVVRARALAEALGSPALGSPPGDVPVLAVVGSKGKGTAATYAAATLAAAGLRVVSVMSPGHRSNRDRIRVDGRALSPAEFASLASRLAAAMETLPPPTPPSDGYLSPAGLFTLAGLVHARDVGADVVVLEAGMGGGSDEISLFPATVVAVTPIFAEHVGVLGDTVEEIAAEKAAVIVPETRAVVSAPQSDEVTAVLDAFGDVDVAVDDSWDGLLPPGLGRANARTGLLAGLRMAEVLGRPPADARLREVLRTVVLPGRLSPHERDGIEVLADSAINRTGVAAAVEAARARWGTVDHVLVCLPDHKDLDGAIAELDGLPVTFVRLPQAHLRFTRPLPSSWDVLDAAELSMEALAARGRHLLAVGTVYFVGLLLDVLDADVERLFVP</sequence>
<evidence type="ECO:0000313" key="6">
    <source>
        <dbReference type="Proteomes" id="UP000261811"/>
    </source>
</evidence>
<dbReference type="GO" id="GO:0005737">
    <property type="term" value="C:cytoplasm"/>
    <property type="evidence" value="ECO:0007669"/>
    <property type="project" value="TreeGrafter"/>
</dbReference>
<dbReference type="GO" id="GO:0005524">
    <property type="term" value="F:ATP binding"/>
    <property type="evidence" value="ECO:0007669"/>
    <property type="project" value="UniProtKB-KW"/>
</dbReference>
<dbReference type="RefSeq" id="WP_117361241.1">
    <property type="nucleotide sequence ID" value="NZ_QURH01001005.1"/>
</dbReference>
<dbReference type="InterPro" id="IPR036565">
    <property type="entry name" value="Mur-like_cat_sf"/>
</dbReference>